<geneLocation type="plasmid" evidence="1">
    <name>pT5282-mphA</name>
</geneLocation>
<sequence length="269" mass="30323">MDNHFEAKMNVSTDSSNISIAELKEEFIPGLLLNAGAISHYGDSALSSKAMDKYSNLLEKDAVTALSGALNRIVSALAEADPRSISSNPSWFSRFTGKHLEKRVRYQHAREKVENLINEGNGYLTHVNETLLALEELLETYVSEIKRLKIFIQAGHEFLRDSTEEKNSDDLSLVFDKPRERFARRLANLATLLASHEMAAMQMEITRGTCIDIADRFNETIKVLVPVWRQHTLSLLSVNNTDPTIVRKANQAHEALLKSLRQNLEGFQK</sequence>
<name>A0A1V0M2P2_ENTCL</name>
<gene>
    <name evidence="1" type="primary">klaA</name>
    <name evidence="3" type="ORF">N5E88_03545</name>
    <name evidence="2" type="ORF">TUM16652_47360</name>
</gene>
<evidence type="ECO:0000313" key="2">
    <source>
        <dbReference type="EMBL" id="GJJ86036.1"/>
    </source>
</evidence>
<dbReference type="EMBL" id="BQFY01000068">
    <property type="protein sequence ID" value="GJJ86036.1"/>
    <property type="molecule type" value="Genomic_DNA"/>
</dbReference>
<dbReference type="EMBL" id="KY270852">
    <property type="protein sequence ID" value="ARD69165.1"/>
    <property type="molecule type" value="Genomic_DNA"/>
</dbReference>
<evidence type="ECO:0000313" key="3">
    <source>
        <dbReference type="EMBL" id="MDH1478568.1"/>
    </source>
</evidence>
<dbReference type="Pfam" id="PF05816">
    <property type="entry name" value="TelA"/>
    <property type="match status" value="1"/>
</dbReference>
<dbReference type="Proteomes" id="UP001050241">
    <property type="component" value="Unassembled WGS sequence"/>
</dbReference>
<dbReference type="RefSeq" id="WP_000368643.1">
    <property type="nucleotide sequence ID" value="NZ_BQFY01000068.1"/>
</dbReference>
<accession>A0A1V0M2P2</accession>
<dbReference type="EMBL" id="JAOCIY010000006">
    <property type="protein sequence ID" value="MDH1478568.1"/>
    <property type="molecule type" value="Genomic_DNA"/>
</dbReference>
<protein>
    <submittedName>
        <fullName evidence="1">Tellurite resistance protein KlaA</fullName>
    </submittedName>
    <submittedName>
        <fullName evidence="3">Toxic anion resistance protein</fullName>
    </submittedName>
</protein>
<reference evidence="1" key="1">
    <citation type="journal article" date="2017" name="Int. J. Antimicrob. Agents">
        <title>Sequencing and comparative genomics analysis of the IncHI2 plasmids pT5282-mphA and p112298-catA and the IncHI5 plasmid pYNKP001-dfrA.</title>
        <authorList>
            <person name="Liang Q."/>
            <person name="Yin Z."/>
            <person name="Zhao Y."/>
            <person name="Liang L."/>
            <person name="Feng J."/>
            <person name="Zhan Z."/>
            <person name="Wang H."/>
            <person name="Song Y."/>
            <person name="Tong Y."/>
            <person name="Wu W."/>
            <person name="Chen W."/>
            <person name="Wang J."/>
            <person name="Jiang L."/>
            <person name="Zhou D."/>
        </authorList>
    </citation>
    <scope>NUCLEOTIDE SEQUENCE</scope>
    <source>
        <strain evidence="1">T5282</strain>
        <plasmid evidence="1">pT5282-mphA</plasmid>
    </source>
</reference>
<dbReference type="InterPro" id="IPR008863">
    <property type="entry name" value="Toxic_anion-R_TelA"/>
</dbReference>
<dbReference type="AlphaFoldDB" id="A0A1V0M2P2"/>
<reference evidence="2" key="2">
    <citation type="submission" date="2021-11" db="EMBL/GenBank/DDBJ databases">
        <title>WGS analysis for carbapenemase-producing Enterobacterales outbreak in a University Hospital, Japan.</title>
        <authorList>
            <person name="Tukada M."/>
            <person name="Miyazaki T."/>
            <person name="Aoki K."/>
            <person name="Yoshizawa S."/>
            <person name="Ishii Y."/>
            <person name="Tateda K."/>
        </authorList>
    </citation>
    <scope>NUCLEOTIDE SEQUENCE</scope>
    <source>
        <strain evidence="2">TUM16652</strain>
    </source>
</reference>
<keyword evidence="1" id="KW-0614">Plasmid</keyword>
<organism evidence="1">
    <name type="scientific">Enterobacter cloacae</name>
    <dbReference type="NCBI Taxonomy" id="550"/>
    <lineage>
        <taxon>Bacteria</taxon>
        <taxon>Pseudomonadati</taxon>
        <taxon>Pseudomonadota</taxon>
        <taxon>Gammaproteobacteria</taxon>
        <taxon>Enterobacterales</taxon>
        <taxon>Enterobacteriaceae</taxon>
        <taxon>Enterobacter</taxon>
        <taxon>Enterobacter cloacae complex</taxon>
    </lineage>
</organism>
<evidence type="ECO:0000313" key="1">
    <source>
        <dbReference type="EMBL" id="ARD69165.1"/>
    </source>
</evidence>
<dbReference type="Proteomes" id="UP001161707">
    <property type="component" value="Unassembled WGS sequence"/>
</dbReference>
<proteinExistence type="predicted"/>
<reference evidence="3" key="3">
    <citation type="submission" date="2022-09" db="EMBL/GenBank/DDBJ databases">
        <title>Intensive care unit water sources are persistently colonized with multi-drug resistant bacteria and are the site of extensive horizontal gene transfer of antibiotic resistance genes.</title>
        <authorList>
            <person name="Diorio-Toth L."/>
        </authorList>
    </citation>
    <scope>NUCLEOTIDE SEQUENCE</scope>
    <source>
        <strain evidence="3">GD03711</strain>
    </source>
</reference>